<evidence type="ECO:0000256" key="6">
    <source>
        <dbReference type="ARBA" id="ARBA00023136"/>
    </source>
</evidence>
<evidence type="ECO:0000256" key="5">
    <source>
        <dbReference type="ARBA" id="ARBA00022989"/>
    </source>
</evidence>
<dbReference type="AlphaFoldDB" id="A0A1H2XAJ6"/>
<keyword evidence="6 7" id="KW-0472">Membrane</keyword>
<proteinExistence type="predicted"/>
<dbReference type="InterPro" id="IPR036640">
    <property type="entry name" value="ABC1_TM_sf"/>
</dbReference>
<feature type="transmembrane region" description="Helical" evidence="7">
    <location>
        <begin position="257"/>
        <end position="278"/>
    </location>
</feature>
<feature type="transmembrane region" description="Helical" evidence="7">
    <location>
        <begin position="168"/>
        <end position="186"/>
    </location>
</feature>
<sequence length="593" mass="69038">MSKNDLNKKANIFKNFIWSVLQLYSFDYKYVIFLMVNSTFKGVIPVISMLIMQKLINIVQIGKLSFNNVLQLLIAITLIELFQEICFNFFNLKIHSFEMEYRLYLQTSILAKSSLLEAKTFENSDTYDLINRMQYDSESGILGYIKIVFQIISSSITLISYITIIFSYNCKILLIISIFPIVKYFFSKRFNILEYDLIKKNTEKERKAFYFSWIITNGDAFKEIKLYNLFNFFIGEYSRNLKMKNDEELSLEKKKTIVYSIIGFIEIIVDFFVLLVLLKEAYIRNILVGDFVLYSGAITNIKQNMLSMFQSIAALHKNSLIIEQLKSYFELENEPLMENGVIIDTIKQLELVNVSYRYKKNCEYALRDINLTIHENEKIALLGLNGSGKTTLVKIIMGIYHDYEGEIYVNGINLKQINIKSYRKKIGALFQDFIKYESSIRDNISFGNLKERNNDSKILSLLDQLQLESLKKNIDVELGYQFNNGRQISIGQWQKIGLGRAIIRDADVYILDEPNSSLDKISEKHLLDLLSKSFENKICIIVVHRFKELVEKADKIIVLNEGTISEVGTHKELFDKKGIYYKLYSLQNNGNNI</sequence>
<accession>A0A1H2XAJ6</accession>
<name>A0A1H2XAJ6_9FIRM</name>
<evidence type="ECO:0000259" key="8">
    <source>
        <dbReference type="PROSITE" id="PS50893"/>
    </source>
</evidence>
<gene>
    <name evidence="10" type="ORF">SAMN05660923_01390</name>
</gene>
<dbReference type="OrthoDB" id="1699242at2"/>
<protein>
    <submittedName>
        <fullName evidence="10">ABC-type bacteriocin/lantibiotic exporter, contains an N-terminal double-glycine peptidase domain</fullName>
    </submittedName>
</protein>
<dbReference type="PANTHER" id="PTHR43394">
    <property type="entry name" value="ATP-DEPENDENT PERMEASE MDL1, MITOCHONDRIAL"/>
    <property type="match status" value="1"/>
</dbReference>
<evidence type="ECO:0000256" key="1">
    <source>
        <dbReference type="ARBA" id="ARBA00004651"/>
    </source>
</evidence>
<reference evidence="10 11" key="1">
    <citation type="submission" date="2016-10" db="EMBL/GenBank/DDBJ databases">
        <authorList>
            <person name="de Groot N.N."/>
        </authorList>
    </citation>
    <scope>NUCLEOTIDE SEQUENCE [LARGE SCALE GENOMIC DNA]</scope>
    <source>
        <strain evidence="10 11">DSM 23310</strain>
    </source>
</reference>
<evidence type="ECO:0000256" key="3">
    <source>
        <dbReference type="ARBA" id="ARBA00022741"/>
    </source>
</evidence>
<dbReference type="InterPro" id="IPR003593">
    <property type="entry name" value="AAA+_ATPase"/>
</dbReference>
<dbReference type="InterPro" id="IPR011527">
    <property type="entry name" value="ABC1_TM_dom"/>
</dbReference>
<keyword evidence="3" id="KW-0547">Nucleotide-binding</keyword>
<dbReference type="PANTHER" id="PTHR43394:SF1">
    <property type="entry name" value="ATP-BINDING CASSETTE SUB-FAMILY B MEMBER 10, MITOCHONDRIAL"/>
    <property type="match status" value="1"/>
</dbReference>
<dbReference type="GO" id="GO:0005886">
    <property type="term" value="C:plasma membrane"/>
    <property type="evidence" value="ECO:0007669"/>
    <property type="project" value="UniProtKB-SubCell"/>
</dbReference>
<dbReference type="RefSeq" id="WP_093752167.1">
    <property type="nucleotide sequence ID" value="NZ_BSYN01000007.1"/>
</dbReference>
<feature type="domain" description="ABC transmembrane type-1" evidence="9">
    <location>
        <begin position="42"/>
        <end position="317"/>
    </location>
</feature>
<evidence type="ECO:0000256" key="4">
    <source>
        <dbReference type="ARBA" id="ARBA00022840"/>
    </source>
</evidence>
<dbReference type="SUPFAM" id="SSF52540">
    <property type="entry name" value="P-loop containing nucleoside triphosphate hydrolases"/>
    <property type="match status" value="1"/>
</dbReference>
<dbReference type="SMART" id="SM00382">
    <property type="entry name" value="AAA"/>
    <property type="match status" value="1"/>
</dbReference>
<evidence type="ECO:0000256" key="2">
    <source>
        <dbReference type="ARBA" id="ARBA00022692"/>
    </source>
</evidence>
<organism evidence="10 11">
    <name type="scientific">Tepidimicrobium xylanilyticum</name>
    <dbReference type="NCBI Taxonomy" id="1123352"/>
    <lineage>
        <taxon>Bacteria</taxon>
        <taxon>Bacillati</taxon>
        <taxon>Bacillota</taxon>
        <taxon>Tissierellia</taxon>
        <taxon>Tissierellales</taxon>
        <taxon>Tepidimicrobiaceae</taxon>
        <taxon>Tepidimicrobium</taxon>
    </lineage>
</organism>
<comment type="subcellular location">
    <subcellularLocation>
        <location evidence="1">Cell membrane</location>
        <topology evidence="1">Multi-pass membrane protein</topology>
    </subcellularLocation>
</comment>
<dbReference type="InterPro" id="IPR027417">
    <property type="entry name" value="P-loop_NTPase"/>
</dbReference>
<dbReference type="SUPFAM" id="SSF90123">
    <property type="entry name" value="ABC transporter transmembrane region"/>
    <property type="match status" value="1"/>
</dbReference>
<dbReference type="Gene3D" id="1.20.1560.10">
    <property type="entry name" value="ABC transporter type 1, transmembrane domain"/>
    <property type="match status" value="1"/>
</dbReference>
<dbReference type="GO" id="GO:0015421">
    <property type="term" value="F:ABC-type oligopeptide transporter activity"/>
    <property type="evidence" value="ECO:0007669"/>
    <property type="project" value="TreeGrafter"/>
</dbReference>
<feature type="transmembrane region" description="Helical" evidence="7">
    <location>
        <begin position="141"/>
        <end position="161"/>
    </location>
</feature>
<keyword evidence="2 7" id="KW-0812">Transmembrane</keyword>
<keyword evidence="11" id="KW-1185">Reference proteome</keyword>
<feature type="transmembrane region" description="Helical" evidence="7">
    <location>
        <begin position="72"/>
        <end position="90"/>
    </location>
</feature>
<evidence type="ECO:0000313" key="10">
    <source>
        <dbReference type="EMBL" id="SDW89860.1"/>
    </source>
</evidence>
<dbReference type="CDD" id="cd03228">
    <property type="entry name" value="ABCC_MRP_Like"/>
    <property type="match status" value="1"/>
</dbReference>
<dbReference type="InterPro" id="IPR003439">
    <property type="entry name" value="ABC_transporter-like_ATP-bd"/>
</dbReference>
<evidence type="ECO:0000313" key="11">
    <source>
        <dbReference type="Proteomes" id="UP000198828"/>
    </source>
</evidence>
<dbReference type="PROSITE" id="PS50893">
    <property type="entry name" value="ABC_TRANSPORTER_2"/>
    <property type="match status" value="1"/>
</dbReference>
<keyword evidence="4" id="KW-0067">ATP-binding</keyword>
<dbReference type="GO" id="GO:0005524">
    <property type="term" value="F:ATP binding"/>
    <property type="evidence" value="ECO:0007669"/>
    <property type="project" value="UniProtKB-KW"/>
</dbReference>
<dbReference type="PROSITE" id="PS50929">
    <property type="entry name" value="ABC_TM1F"/>
    <property type="match status" value="1"/>
</dbReference>
<feature type="transmembrane region" description="Helical" evidence="7">
    <location>
        <begin position="30"/>
        <end position="51"/>
    </location>
</feature>
<dbReference type="GO" id="GO:0016887">
    <property type="term" value="F:ATP hydrolysis activity"/>
    <property type="evidence" value="ECO:0007669"/>
    <property type="project" value="InterPro"/>
</dbReference>
<feature type="domain" description="ABC transporter" evidence="8">
    <location>
        <begin position="349"/>
        <end position="586"/>
    </location>
</feature>
<evidence type="ECO:0000259" key="9">
    <source>
        <dbReference type="PROSITE" id="PS50929"/>
    </source>
</evidence>
<keyword evidence="5 7" id="KW-1133">Transmembrane helix</keyword>
<dbReference type="Pfam" id="PF00005">
    <property type="entry name" value="ABC_tran"/>
    <property type="match status" value="1"/>
</dbReference>
<dbReference type="InterPro" id="IPR039421">
    <property type="entry name" value="Type_1_exporter"/>
</dbReference>
<dbReference type="Proteomes" id="UP000198828">
    <property type="component" value="Unassembled WGS sequence"/>
</dbReference>
<evidence type="ECO:0000256" key="7">
    <source>
        <dbReference type="SAM" id="Phobius"/>
    </source>
</evidence>
<dbReference type="EMBL" id="FNNG01000005">
    <property type="protein sequence ID" value="SDW89860.1"/>
    <property type="molecule type" value="Genomic_DNA"/>
</dbReference>
<dbReference type="Gene3D" id="3.40.50.300">
    <property type="entry name" value="P-loop containing nucleotide triphosphate hydrolases"/>
    <property type="match status" value="1"/>
</dbReference>